<evidence type="ECO:0000313" key="2">
    <source>
        <dbReference type="EMBL" id="MDY7229846.1"/>
    </source>
</evidence>
<evidence type="ECO:0000256" key="1">
    <source>
        <dbReference type="SAM" id="SignalP"/>
    </source>
</evidence>
<dbReference type="EMBL" id="JAXIVS010000009">
    <property type="protein sequence ID" value="MDY7229846.1"/>
    <property type="molecule type" value="Genomic_DNA"/>
</dbReference>
<reference evidence="2 3" key="1">
    <citation type="submission" date="2023-12" db="EMBL/GenBank/DDBJ databases">
        <title>the genome sequence of Hyalangium sp. s54d21.</title>
        <authorList>
            <person name="Zhang X."/>
        </authorList>
    </citation>
    <scope>NUCLEOTIDE SEQUENCE [LARGE SCALE GENOMIC DNA]</scope>
    <source>
        <strain evidence="3">s54d21</strain>
    </source>
</reference>
<proteinExistence type="predicted"/>
<dbReference type="RefSeq" id="WP_321548567.1">
    <property type="nucleotide sequence ID" value="NZ_JAXIVS010000009.1"/>
</dbReference>
<organism evidence="2 3">
    <name type="scientific">Hyalangium rubrum</name>
    <dbReference type="NCBI Taxonomy" id="3103134"/>
    <lineage>
        <taxon>Bacteria</taxon>
        <taxon>Pseudomonadati</taxon>
        <taxon>Myxococcota</taxon>
        <taxon>Myxococcia</taxon>
        <taxon>Myxococcales</taxon>
        <taxon>Cystobacterineae</taxon>
        <taxon>Archangiaceae</taxon>
        <taxon>Hyalangium</taxon>
    </lineage>
</organism>
<sequence>MKKTLIRLFTLTVLACVGSAGAQEDHAHGSPHGGQVKTAGKGHVEALLEADKLVVYVLDEKERTVAPPKEAKAVLLVGKGKQELQLSARGNALEASLPDDVRKQLTAAQGKATAIVTVSVGGTTQSARFTFTGAQAPAKHDEHHG</sequence>
<gene>
    <name evidence="2" type="ORF">SYV04_25865</name>
</gene>
<feature type="chain" id="PRO_5047220006" evidence="1">
    <location>
        <begin position="23"/>
        <end position="145"/>
    </location>
</feature>
<comment type="caution">
    <text evidence="2">The sequence shown here is derived from an EMBL/GenBank/DDBJ whole genome shotgun (WGS) entry which is preliminary data.</text>
</comment>
<dbReference type="Proteomes" id="UP001291309">
    <property type="component" value="Unassembled WGS sequence"/>
</dbReference>
<keyword evidence="1" id="KW-0732">Signal</keyword>
<name>A0ABU5H9C6_9BACT</name>
<protein>
    <submittedName>
        <fullName evidence="2">Uncharacterized protein</fullName>
    </submittedName>
</protein>
<accession>A0ABU5H9C6</accession>
<keyword evidence="3" id="KW-1185">Reference proteome</keyword>
<evidence type="ECO:0000313" key="3">
    <source>
        <dbReference type="Proteomes" id="UP001291309"/>
    </source>
</evidence>
<feature type="signal peptide" evidence="1">
    <location>
        <begin position="1"/>
        <end position="22"/>
    </location>
</feature>